<gene>
    <name evidence="2" type="ORF">IAD17_01430</name>
</gene>
<dbReference type="EMBL" id="DVMQ01000005">
    <property type="protein sequence ID" value="HIU23574.1"/>
    <property type="molecule type" value="Genomic_DNA"/>
</dbReference>
<evidence type="ECO:0000259" key="1">
    <source>
        <dbReference type="Pfam" id="PF02557"/>
    </source>
</evidence>
<dbReference type="CDD" id="cd14852">
    <property type="entry name" value="LD-carboxypeptidase"/>
    <property type="match status" value="1"/>
</dbReference>
<dbReference type="Proteomes" id="UP000824078">
    <property type="component" value="Unassembled WGS sequence"/>
</dbReference>
<dbReference type="SUPFAM" id="SSF55166">
    <property type="entry name" value="Hedgehog/DD-peptidase"/>
    <property type="match status" value="1"/>
</dbReference>
<dbReference type="Gene3D" id="3.30.1380.10">
    <property type="match status" value="1"/>
</dbReference>
<evidence type="ECO:0000313" key="3">
    <source>
        <dbReference type="Proteomes" id="UP000824078"/>
    </source>
</evidence>
<feature type="domain" description="D-alanyl-D-alanine carboxypeptidase-like core" evidence="1">
    <location>
        <begin position="60"/>
        <end position="187"/>
    </location>
</feature>
<reference evidence="2" key="2">
    <citation type="journal article" date="2021" name="PeerJ">
        <title>Extensive microbial diversity within the chicken gut microbiome revealed by metagenomics and culture.</title>
        <authorList>
            <person name="Gilroy R."/>
            <person name="Ravi A."/>
            <person name="Getino M."/>
            <person name="Pursley I."/>
            <person name="Horton D.L."/>
            <person name="Alikhan N.F."/>
            <person name="Baker D."/>
            <person name="Gharbi K."/>
            <person name="Hall N."/>
            <person name="Watson M."/>
            <person name="Adriaenssens E.M."/>
            <person name="Foster-Nyarko E."/>
            <person name="Jarju S."/>
            <person name="Secka A."/>
            <person name="Antonio M."/>
            <person name="Oren A."/>
            <person name="Chaudhuri R.R."/>
            <person name="La Ragione R."/>
            <person name="Hildebrand F."/>
            <person name="Pallen M.J."/>
        </authorList>
    </citation>
    <scope>NUCLEOTIDE SEQUENCE</scope>
    <source>
        <strain evidence="2">ChiHjej12B11-29160</strain>
    </source>
</reference>
<dbReference type="AlphaFoldDB" id="A0A9D1L3G2"/>
<comment type="caution">
    <text evidence="2">The sequence shown here is derived from an EMBL/GenBank/DDBJ whole genome shotgun (WGS) entry which is preliminary data.</text>
</comment>
<name>A0A9D1L3G2_9ACTN</name>
<sequence>MWYTLQGIAQLPGIYSTQNAGNEQSDHQDSEPWNLLLVNDSHPLPQSFSIDTTEMPGGERVDTRIAEPLSELFDACKEAGYSPFVRSGFRTRAQQEAILKSRIEDYKAEGMDAKRARQAALDWVAEPGTSEHELGLAVDINDKNNDQNMYDWLAEHAHEYGFIQRYPPEKSSVTGISHEPWHYRYVGVEAATAMWEQSITLEEYLEQ</sequence>
<dbReference type="GO" id="GO:0006508">
    <property type="term" value="P:proteolysis"/>
    <property type="evidence" value="ECO:0007669"/>
    <property type="project" value="InterPro"/>
</dbReference>
<dbReference type="InterPro" id="IPR009045">
    <property type="entry name" value="Zn_M74/Hedgehog-like"/>
</dbReference>
<proteinExistence type="predicted"/>
<reference evidence="2" key="1">
    <citation type="submission" date="2020-10" db="EMBL/GenBank/DDBJ databases">
        <authorList>
            <person name="Gilroy R."/>
        </authorList>
    </citation>
    <scope>NUCLEOTIDE SEQUENCE</scope>
    <source>
        <strain evidence="2">ChiHjej12B11-29160</strain>
    </source>
</reference>
<dbReference type="InterPro" id="IPR003709">
    <property type="entry name" value="VanY-like_core_dom"/>
</dbReference>
<dbReference type="PANTHER" id="PTHR34385:SF1">
    <property type="entry name" value="PEPTIDOGLYCAN L-ALANYL-D-GLUTAMATE ENDOPEPTIDASE CWLK"/>
    <property type="match status" value="1"/>
</dbReference>
<dbReference type="Pfam" id="PF02557">
    <property type="entry name" value="VanY"/>
    <property type="match status" value="1"/>
</dbReference>
<protein>
    <submittedName>
        <fullName evidence="2">M15 family metallopeptidase</fullName>
    </submittedName>
</protein>
<dbReference type="PANTHER" id="PTHR34385">
    <property type="entry name" value="D-ALANYL-D-ALANINE CARBOXYPEPTIDASE"/>
    <property type="match status" value="1"/>
</dbReference>
<dbReference type="InterPro" id="IPR058193">
    <property type="entry name" value="VanY/YodJ_core_dom"/>
</dbReference>
<organism evidence="2 3">
    <name type="scientific">Candidatus Coprovicinus avistercoris</name>
    <dbReference type="NCBI Taxonomy" id="2840754"/>
    <lineage>
        <taxon>Bacteria</taxon>
        <taxon>Bacillati</taxon>
        <taxon>Actinomycetota</taxon>
        <taxon>Coriobacteriia</taxon>
        <taxon>Coriobacteriales</taxon>
        <taxon>Coriobacteriaceae</taxon>
        <taxon>Coriobacteriaceae incertae sedis</taxon>
        <taxon>Candidatus Coprovicinus</taxon>
    </lineage>
</organism>
<dbReference type="InterPro" id="IPR052179">
    <property type="entry name" value="DD-CPase-like"/>
</dbReference>
<accession>A0A9D1L3G2</accession>
<dbReference type="GO" id="GO:0008233">
    <property type="term" value="F:peptidase activity"/>
    <property type="evidence" value="ECO:0007669"/>
    <property type="project" value="InterPro"/>
</dbReference>
<evidence type="ECO:0000313" key="2">
    <source>
        <dbReference type="EMBL" id="HIU23574.1"/>
    </source>
</evidence>